<dbReference type="EMBL" id="GEDG01017400">
    <property type="protein sequence ID" value="JAP21702.1"/>
    <property type="molecule type" value="Transcribed_RNA"/>
</dbReference>
<evidence type="ECO:0000313" key="1">
    <source>
        <dbReference type="EMBL" id="JAP21702.1"/>
    </source>
</evidence>
<accession>A0A0V0HQ81</accession>
<name>A0A0V0HQ81_SOLCH</name>
<sequence>MVVDWLVWVPQSKGTFSVSSCYKFLLTSNTLDQNYSFWPWRQIWKIQGTIQGDMFLLDAHI</sequence>
<organism evidence="1">
    <name type="scientific">Solanum chacoense</name>
    <name type="common">Chaco potato</name>
    <dbReference type="NCBI Taxonomy" id="4108"/>
    <lineage>
        <taxon>Eukaryota</taxon>
        <taxon>Viridiplantae</taxon>
        <taxon>Streptophyta</taxon>
        <taxon>Embryophyta</taxon>
        <taxon>Tracheophyta</taxon>
        <taxon>Spermatophyta</taxon>
        <taxon>Magnoliopsida</taxon>
        <taxon>eudicotyledons</taxon>
        <taxon>Gunneridae</taxon>
        <taxon>Pentapetalae</taxon>
        <taxon>asterids</taxon>
        <taxon>lamiids</taxon>
        <taxon>Solanales</taxon>
        <taxon>Solanaceae</taxon>
        <taxon>Solanoideae</taxon>
        <taxon>Solaneae</taxon>
        <taxon>Solanum</taxon>
    </lineage>
</organism>
<protein>
    <submittedName>
        <fullName evidence="1">Putative ovule protein</fullName>
    </submittedName>
</protein>
<reference evidence="1" key="1">
    <citation type="submission" date="2015-12" db="EMBL/GenBank/DDBJ databases">
        <title>Gene expression during late stages of embryo sac development: a critical building block for successful pollen-pistil interactions.</title>
        <authorList>
            <person name="Liu Y."/>
            <person name="Joly V."/>
            <person name="Sabar M."/>
            <person name="Matton D.P."/>
        </authorList>
    </citation>
    <scope>NUCLEOTIDE SEQUENCE</scope>
</reference>
<proteinExistence type="predicted"/>
<dbReference type="AlphaFoldDB" id="A0A0V0HQ81"/>